<keyword evidence="3" id="KW-1185">Reference proteome</keyword>
<feature type="region of interest" description="Disordered" evidence="1">
    <location>
        <begin position="591"/>
        <end position="626"/>
    </location>
</feature>
<dbReference type="InterPro" id="IPR051364">
    <property type="entry name" value="Cytokinesis/Rho-signaling"/>
</dbReference>
<name>A0AA85KK85_TRIRE</name>
<feature type="domain" description="Anillin homology" evidence="2">
    <location>
        <begin position="203"/>
        <end position="330"/>
    </location>
</feature>
<dbReference type="GO" id="GO:0005826">
    <property type="term" value="C:actomyosin contractile ring"/>
    <property type="evidence" value="ECO:0007669"/>
    <property type="project" value="TreeGrafter"/>
</dbReference>
<organism evidence="3 4">
    <name type="scientific">Trichobilharzia regenti</name>
    <name type="common">Nasal bird schistosome</name>
    <dbReference type="NCBI Taxonomy" id="157069"/>
    <lineage>
        <taxon>Eukaryota</taxon>
        <taxon>Metazoa</taxon>
        <taxon>Spiralia</taxon>
        <taxon>Lophotrochozoa</taxon>
        <taxon>Platyhelminthes</taxon>
        <taxon>Trematoda</taxon>
        <taxon>Digenea</taxon>
        <taxon>Strigeidida</taxon>
        <taxon>Schistosomatoidea</taxon>
        <taxon>Schistosomatidae</taxon>
        <taxon>Trichobilharzia</taxon>
    </lineage>
</organism>
<feature type="compositionally biased region" description="Polar residues" evidence="1">
    <location>
        <begin position="593"/>
        <end position="621"/>
    </location>
</feature>
<dbReference type="InterPro" id="IPR012966">
    <property type="entry name" value="AHD"/>
</dbReference>
<proteinExistence type="predicted"/>
<feature type="compositionally biased region" description="Basic and acidic residues" evidence="1">
    <location>
        <begin position="503"/>
        <end position="515"/>
    </location>
</feature>
<accession>A0AA85KK85</accession>
<evidence type="ECO:0000313" key="4">
    <source>
        <dbReference type="WBParaSite" id="TREG1_83900.1"/>
    </source>
</evidence>
<dbReference type="GO" id="GO:0031106">
    <property type="term" value="P:septin ring organization"/>
    <property type="evidence" value="ECO:0007669"/>
    <property type="project" value="TreeGrafter"/>
</dbReference>
<feature type="compositionally biased region" description="Low complexity" evidence="1">
    <location>
        <begin position="352"/>
        <end position="368"/>
    </location>
</feature>
<feature type="region of interest" description="Disordered" evidence="1">
    <location>
        <begin position="344"/>
        <end position="374"/>
    </location>
</feature>
<dbReference type="WBParaSite" id="TREG1_83900.1">
    <property type="protein sequence ID" value="TREG1_83900.1"/>
    <property type="gene ID" value="TREG1_83900"/>
</dbReference>
<evidence type="ECO:0000313" key="3">
    <source>
        <dbReference type="Proteomes" id="UP000050795"/>
    </source>
</evidence>
<feature type="region of interest" description="Disordered" evidence="1">
    <location>
        <begin position="682"/>
        <end position="742"/>
    </location>
</feature>
<evidence type="ECO:0000256" key="1">
    <source>
        <dbReference type="SAM" id="MobiDB-lite"/>
    </source>
</evidence>
<dbReference type="AlphaFoldDB" id="A0AA85KK85"/>
<feature type="region of interest" description="Disordered" evidence="1">
    <location>
        <begin position="484"/>
        <end position="515"/>
    </location>
</feature>
<feature type="compositionally biased region" description="Polar residues" evidence="1">
    <location>
        <begin position="485"/>
        <end position="494"/>
    </location>
</feature>
<protein>
    <recommendedName>
        <fullName evidence="2">Anillin homology domain-containing protein</fullName>
    </recommendedName>
</protein>
<sequence>MNFGCDFQPIGTRYIVTYINDTKIQNPINIIHGQGHSWRPFDHQVGVIMASLFRKGTISKDPKLQQDLERYYKIRAAACRILSIAQNPLQRLDADKTLLVSHAQLLSCMRLIQREKVEDALLANSLTPNSLLKEIPIINGTVLRKTCFARPGYAQLCLSDVRIPLIWRNSAPGTNMNLAMQQLFPQSSSLVSGLLPTAISASGDSVDKVDAGDQCDGYSLFCTIQVGHVIRDTRLIFDIKPGTADIEFNDKWTFDDVTSEFECIIEIYAFPKGGNKSSSLFSKRRFSPVYETGKKVIDQSDMNSTSPLSQNSSQYFDLIGRCVATLKDVQNKVSSHTLDMGSQLLHSRESKSSSSTLSDASTTTTTTSQRNFLSNDHHQLNETSELCDLPLFGNICYRLVAQPHSAKIPLKSGYLWIRKLTPSPVQAPMMLYRCDLRDRYLTASLINNTNFREDINSPEFSPLNHASQKSKCQEHRMAVNHAFKTPNSIPVNDNSYDKSAIPSRDDSHENNDHHLKIPELSSTPAASGVIVSFSEYSDNNDSLSPETHRVPLSLPQSRRCPDLMIPIHPKTRFLDSQPILRQIDLARSEEIGESTNTSKDDFNTSNKCSASSLTNGSQSNHLHPCVNHNSSLEERKRASSTVNILCLSDTSQLDDSLYTQSFFSACKTRLLTSQSVDNLWTPSKNEQFEKPHNKTAFKLKSSDTPKQLSSRPITKSTDGLTWNTVKSESSSRHSSSPVNNQYQKRLLSPVDSRKRMNRISRSVEPVRRLFPNEKSTCNANISSSLDFTEFRKLRLISPQSSLASSQILTNDIVKDKRMPYLNKLQVFSSQLLTFRIATCPLSEKRSTDKSNLSPIDQHNLSTEVYEFTVTKMLDNDSFQSYDSTASVCCEYDEKEIASWFASLKSHIQEQELWGSEAFSESINIPKKTPQSIRNTSARRSVAIPNDFSIRVNY</sequence>
<dbReference type="GO" id="GO:0000281">
    <property type="term" value="P:mitotic cytokinesis"/>
    <property type="evidence" value="ECO:0007669"/>
    <property type="project" value="TreeGrafter"/>
</dbReference>
<dbReference type="GO" id="GO:0000915">
    <property type="term" value="P:actomyosin contractile ring assembly"/>
    <property type="evidence" value="ECO:0007669"/>
    <property type="project" value="TreeGrafter"/>
</dbReference>
<dbReference type="PANTHER" id="PTHR21538">
    <property type="entry name" value="ANILLIN/RHOTEKIN RTKN"/>
    <property type="match status" value="1"/>
</dbReference>
<reference evidence="3" key="1">
    <citation type="submission" date="2022-06" db="EMBL/GenBank/DDBJ databases">
        <authorList>
            <person name="Berger JAMES D."/>
            <person name="Berger JAMES D."/>
        </authorList>
    </citation>
    <scope>NUCLEOTIDE SEQUENCE [LARGE SCALE GENOMIC DNA]</scope>
</reference>
<dbReference type="Proteomes" id="UP000050795">
    <property type="component" value="Unassembled WGS sequence"/>
</dbReference>
<reference evidence="4" key="2">
    <citation type="submission" date="2023-11" db="UniProtKB">
        <authorList>
            <consortium name="WormBaseParasite"/>
        </authorList>
    </citation>
    <scope>IDENTIFICATION</scope>
</reference>
<evidence type="ECO:0000259" key="2">
    <source>
        <dbReference type="Pfam" id="PF08174"/>
    </source>
</evidence>
<feature type="compositionally biased region" description="Polar residues" evidence="1">
    <location>
        <begin position="702"/>
        <end position="726"/>
    </location>
</feature>
<dbReference type="PANTHER" id="PTHR21538:SF24">
    <property type="entry name" value="PH DOMAIN-CONTAINING PROTEIN"/>
    <property type="match status" value="1"/>
</dbReference>
<dbReference type="Pfam" id="PF08174">
    <property type="entry name" value="Anillin"/>
    <property type="match status" value="1"/>
</dbReference>